<evidence type="ECO:0000313" key="3">
    <source>
        <dbReference type="Proteomes" id="UP000076722"/>
    </source>
</evidence>
<accession>A0A164NBZ4</accession>
<dbReference type="InterPro" id="IPR036397">
    <property type="entry name" value="RNaseH_sf"/>
</dbReference>
<gene>
    <name evidence="2" type="ORF">SISNIDRAFT_535476</name>
</gene>
<organism evidence="2 3">
    <name type="scientific">Sistotremastrum niveocremeum HHB9708</name>
    <dbReference type="NCBI Taxonomy" id="1314777"/>
    <lineage>
        <taxon>Eukaryota</taxon>
        <taxon>Fungi</taxon>
        <taxon>Dikarya</taxon>
        <taxon>Basidiomycota</taxon>
        <taxon>Agaricomycotina</taxon>
        <taxon>Agaricomycetes</taxon>
        <taxon>Sistotremastrales</taxon>
        <taxon>Sistotremastraceae</taxon>
        <taxon>Sertulicium</taxon>
        <taxon>Sertulicium niveocremeum</taxon>
    </lineage>
</organism>
<keyword evidence="3" id="KW-1185">Reference proteome</keyword>
<evidence type="ECO:0000259" key="1">
    <source>
        <dbReference type="Pfam" id="PF13358"/>
    </source>
</evidence>
<proteinExistence type="predicted"/>
<dbReference type="STRING" id="1314777.A0A164NBZ4"/>
<sequence length="62" mass="7168">MLFLPPYSPDLNPIEEAFSSVKAWLRRNYARCRDSDYPELELYEACAQVTGEKAIKWFGHSG</sequence>
<protein>
    <recommendedName>
        <fullName evidence="1">Tc1-like transposase DDE domain-containing protein</fullName>
    </recommendedName>
</protein>
<dbReference type="Gene3D" id="3.30.420.10">
    <property type="entry name" value="Ribonuclease H-like superfamily/Ribonuclease H"/>
    <property type="match status" value="1"/>
</dbReference>
<name>A0A164NBZ4_9AGAM</name>
<dbReference type="AlphaFoldDB" id="A0A164NBZ4"/>
<evidence type="ECO:0000313" key="2">
    <source>
        <dbReference type="EMBL" id="KZS87564.1"/>
    </source>
</evidence>
<dbReference type="EMBL" id="KV419447">
    <property type="protein sequence ID" value="KZS87564.1"/>
    <property type="molecule type" value="Genomic_DNA"/>
</dbReference>
<dbReference type="InterPro" id="IPR038717">
    <property type="entry name" value="Tc1-like_DDE_dom"/>
</dbReference>
<dbReference type="Proteomes" id="UP000076722">
    <property type="component" value="Unassembled WGS sequence"/>
</dbReference>
<feature type="domain" description="Tc1-like transposase DDE" evidence="1">
    <location>
        <begin position="2"/>
        <end position="34"/>
    </location>
</feature>
<dbReference type="GO" id="GO:0003676">
    <property type="term" value="F:nucleic acid binding"/>
    <property type="evidence" value="ECO:0007669"/>
    <property type="project" value="InterPro"/>
</dbReference>
<dbReference type="OrthoDB" id="2266637at2759"/>
<reference evidence="2 3" key="1">
    <citation type="journal article" date="2016" name="Mol. Biol. Evol.">
        <title>Comparative Genomics of Early-Diverging Mushroom-Forming Fungi Provides Insights into the Origins of Lignocellulose Decay Capabilities.</title>
        <authorList>
            <person name="Nagy L.G."/>
            <person name="Riley R."/>
            <person name="Tritt A."/>
            <person name="Adam C."/>
            <person name="Daum C."/>
            <person name="Floudas D."/>
            <person name="Sun H."/>
            <person name="Yadav J.S."/>
            <person name="Pangilinan J."/>
            <person name="Larsson K.H."/>
            <person name="Matsuura K."/>
            <person name="Barry K."/>
            <person name="Labutti K."/>
            <person name="Kuo R."/>
            <person name="Ohm R.A."/>
            <person name="Bhattacharya S.S."/>
            <person name="Shirouzu T."/>
            <person name="Yoshinaga Y."/>
            <person name="Martin F.M."/>
            <person name="Grigoriev I.V."/>
            <person name="Hibbett D.S."/>
        </authorList>
    </citation>
    <scope>NUCLEOTIDE SEQUENCE [LARGE SCALE GENOMIC DNA]</scope>
    <source>
        <strain evidence="2 3">HHB9708</strain>
    </source>
</reference>
<dbReference type="Pfam" id="PF13358">
    <property type="entry name" value="DDE_3"/>
    <property type="match status" value="1"/>
</dbReference>